<evidence type="ECO:0000313" key="6">
    <source>
        <dbReference type="EMBL" id="ABE36409.1"/>
    </source>
</evidence>
<dbReference type="SUPFAM" id="SSF51905">
    <property type="entry name" value="FAD/NAD(P)-binding domain"/>
    <property type="match status" value="1"/>
</dbReference>
<dbReference type="PANTHER" id="PTHR43400:SF10">
    <property type="entry name" value="3-OXOSTEROID 1-DEHYDROGENASE"/>
    <property type="match status" value="1"/>
</dbReference>
<proteinExistence type="predicted"/>
<dbReference type="InterPro" id="IPR027477">
    <property type="entry name" value="Succ_DH/fumarate_Rdtase_cat_sf"/>
</dbReference>
<evidence type="ECO:0000256" key="4">
    <source>
        <dbReference type="ARBA" id="ARBA00023002"/>
    </source>
</evidence>
<dbReference type="InterPro" id="IPR003953">
    <property type="entry name" value="FAD-dep_OxRdtase_2_FAD-bd"/>
</dbReference>
<dbReference type="RefSeq" id="WP_011493665.1">
    <property type="nucleotide sequence ID" value="NC_007953.1"/>
</dbReference>
<keyword evidence="3" id="KW-0274">FAD</keyword>
<dbReference type="OrthoDB" id="9813348at2"/>
<dbReference type="InterPro" id="IPR036188">
    <property type="entry name" value="FAD/NAD-bd_sf"/>
</dbReference>
<dbReference type="InterPro" id="IPR050315">
    <property type="entry name" value="FAD-oxidoreductase_2"/>
</dbReference>
<dbReference type="Gene3D" id="3.50.50.60">
    <property type="entry name" value="FAD/NAD(P)-binding domain"/>
    <property type="match status" value="2"/>
</dbReference>
<accession>Q13HN0</accession>
<organism evidence="6 7">
    <name type="scientific">Paraburkholderia xenovorans (strain LB400)</name>
    <dbReference type="NCBI Taxonomy" id="266265"/>
    <lineage>
        <taxon>Bacteria</taxon>
        <taxon>Pseudomonadati</taxon>
        <taxon>Pseudomonadota</taxon>
        <taxon>Betaproteobacteria</taxon>
        <taxon>Burkholderiales</taxon>
        <taxon>Burkholderiaceae</taxon>
        <taxon>Paraburkholderia</taxon>
    </lineage>
</organism>
<keyword evidence="2" id="KW-0285">Flavoprotein</keyword>
<dbReference type="KEGG" id="bxe:Bxe_C0508"/>
<keyword evidence="4" id="KW-0560">Oxidoreductase</keyword>
<feature type="domain" description="FAD-dependent oxidoreductase 2 FAD-binding" evidence="5">
    <location>
        <begin position="17"/>
        <end position="533"/>
    </location>
</feature>
<protein>
    <submittedName>
        <fullName evidence="6">Dehydrogenase flavoprotein</fullName>
    </submittedName>
</protein>
<evidence type="ECO:0000256" key="2">
    <source>
        <dbReference type="ARBA" id="ARBA00022630"/>
    </source>
</evidence>
<evidence type="ECO:0000256" key="3">
    <source>
        <dbReference type="ARBA" id="ARBA00022827"/>
    </source>
</evidence>
<reference evidence="6 7" key="1">
    <citation type="journal article" date="2006" name="Proc. Natl. Acad. Sci. U.S.A.">
        <title>Burkholderia xenovorans LB400 harbors a multi-replicon, 9.73-Mbp genome shaped for versatility.</title>
        <authorList>
            <person name="Chain P.S."/>
            <person name="Denef V.J."/>
            <person name="Konstantinidis K.T."/>
            <person name="Vergez L.M."/>
            <person name="Agullo L."/>
            <person name="Reyes V.L."/>
            <person name="Hauser L."/>
            <person name="Cordova M."/>
            <person name="Gomez L."/>
            <person name="Gonzalez M."/>
            <person name="Land M."/>
            <person name="Lao V."/>
            <person name="Larimer F."/>
            <person name="LiPuma J.J."/>
            <person name="Mahenthiralingam E."/>
            <person name="Malfatti S.A."/>
            <person name="Marx C.J."/>
            <person name="Parnell J.J."/>
            <person name="Ramette A."/>
            <person name="Richardson P."/>
            <person name="Seeger M."/>
            <person name="Smith D."/>
            <person name="Spilker T."/>
            <person name="Sul W.J."/>
            <person name="Tsoi T.V."/>
            <person name="Ulrich L.E."/>
            <person name="Zhulin I.B."/>
            <person name="Tiedje J.M."/>
        </authorList>
    </citation>
    <scope>NUCLEOTIDE SEQUENCE [LARGE SCALE GENOMIC DNA]</scope>
    <source>
        <strain evidence="6 7">LB400</strain>
    </source>
</reference>
<dbReference type="Pfam" id="PF00890">
    <property type="entry name" value="FAD_binding_2"/>
    <property type="match status" value="1"/>
</dbReference>
<dbReference type="STRING" id="266265.Bxe_C0508"/>
<dbReference type="SUPFAM" id="SSF56425">
    <property type="entry name" value="Succinate dehydrogenase/fumarate reductase flavoprotein, catalytic domain"/>
    <property type="match status" value="1"/>
</dbReference>
<dbReference type="Proteomes" id="UP000001817">
    <property type="component" value="Chromosome 3"/>
</dbReference>
<keyword evidence="7" id="KW-1185">Reference proteome</keyword>
<dbReference type="EMBL" id="CP000272">
    <property type="protein sequence ID" value="ABE36409.1"/>
    <property type="molecule type" value="Genomic_DNA"/>
</dbReference>
<comment type="cofactor">
    <cofactor evidence="1">
        <name>FAD</name>
        <dbReference type="ChEBI" id="CHEBI:57692"/>
    </cofactor>
</comment>
<name>Q13HN0_PARXL</name>
<evidence type="ECO:0000259" key="5">
    <source>
        <dbReference type="Pfam" id="PF00890"/>
    </source>
</evidence>
<dbReference type="AlphaFoldDB" id="Q13HN0"/>
<gene>
    <name evidence="6" type="ORF">Bxe_C0508</name>
</gene>
<dbReference type="eggNOG" id="COG1053">
    <property type="taxonomic scope" value="Bacteria"/>
</dbReference>
<dbReference type="KEGG" id="bxb:DR64_7938"/>
<dbReference type="GO" id="GO:0016491">
    <property type="term" value="F:oxidoreductase activity"/>
    <property type="evidence" value="ECO:0007669"/>
    <property type="project" value="UniProtKB-KW"/>
</dbReference>
<dbReference type="PANTHER" id="PTHR43400">
    <property type="entry name" value="FUMARATE REDUCTASE"/>
    <property type="match status" value="1"/>
</dbReference>
<evidence type="ECO:0000313" key="7">
    <source>
        <dbReference type="Proteomes" id="UP000001817"/>
    </source>
</evidence>
<dbReference type="GO" id="GO:0008202">
    <property type="term" value="P:steroid metabolic process"/>
    <property type="evidence" value="ECO:0007669"/>
    <property type="project" value="UniProtKB-ARBA"/>
</dbReference>
<evidence type="ECO:0000256" key="1">
    <source>
        <dbReference type="ARBA" id="ARBA00001974"/>
    </source>
</evidence>
<dbReference type="PATRIC" id="fig|266265.5.peg.8267"/>
<sequence length="560" mass="60450">MGDSRLTVNTGTLDEVDVVVVGSGAAGMTAAILAHDHGARVMIVERTDKVGGTTAVSGGGIWIPLNHRMGELGFSDSRAEALAYLTQLAMGRTDPELLETFVDTAATMIKYLEDHTPLVFGAMTATDYQPELPGGKFGGRSLEPKPFDTNLLGDWRSRLRPPSAFAFPLTREEAFGKYDTFFRPWLVPQDLAAERLMKGVVTIGQALAAGLLKAVLDRNIPIMLETRVRQLLVEGDRVAGVIGEQEGTRQQIVRARAAVILASAGFEWNPRLQAQFLTAPIENPNSPPFNEGDGLLMAMEVGADLGNMAEAWHYPSLMIPGETYEGKPLSRPALAERNGPHVIWVNRDGRRFVNEAANYNSVGRLFHEIRTDGPVFRNLPAWALMDSQYRSQYVLGTTMPEDPDPQWLIKGATLEELAGKVGIDVKQLLATVQEWNDCVRQGADLRFGKGTSSYDRSQGDKQAMHPNLGTIEKAPFYAVPIHTGALGTKGGPRTNCRAQVLHVRGHAIPGLYAAGNVAASITGPGYPGRGATLGPGMTFGYIAGIDAAGEAKRLVEKAAK</sequence>